<evidence type="ECO:0000313" key="2">
    <source>
        <dbReference type="EMBL" id="SHJ91514.1"/>
    </source>
</evidence>
<gene>
    <name evidence="2" type="ORF">SAMN05444401_0120</name>
</gene>
<proteinExistence type="predicted"/>
<name>A0A1M6N7D3_9CLOT</name>
<protein>
    <submittedName>
        <fullName evidence="2">Uncharacterized protein</fullName>
    </submittedName>
</protein>
<keyword evidence="3" id="KW-1185">Reference proteome</keyword>
<reference evidence="2 3" key="1">
    <citation type="submission" date="2016-11" db="EMBL/GenBank/DDBJ databases">
        <authorList>
            <person name="Jaros S."/>
            <person name="Januszkiewicz K."/>
            <person name="Wedrychowicz H."/>
        </authorList>
    </citation>
    <scope>NUCLEOTIDE SEQUENCE [LARGE SCALE GENOMIC DNA]</scope>
    <source>
        <strain evidence="2 3">DSM 21864</strain>
    </source>
</reference>
<accession>A0A1M6N7D3</accession>
<evidence type="ECO:0000313" key="3">
    <source>
        <dbReference type="Proteomes" id="UP000184080"/>
    </source>
</evidence>
<keyword evidence="1" id="KW-0812">Transmembrane</keyword>
<dbReference type="EMBL" id="FQZO01000010">
    <property type="protein sequence ID" value="SHJ91514.1"/>
    <property type="molecule type" value="Genomic_DNA"/>
</dbReference>
<sequence length="59" mass="6915">MFQIILLLPLIFACLYITYFIIKIAVKHAIKESLDDIQGIIKNAISQSRTEYDWKNKND</sequence>
<dbReference type="STRING" id="1121298.SAMN05444401_0120"/>
<dbReference type="RefSeq" id="WP_073011752.1">
    <property type="nucleotide sequence ID" value="NZ_FQZO01000010.1"/>
</dbReference>
<dbReference type="Proteomes" id="UP000184080">
    <property type="component" value="Unassembled WGS sequence"/>
</dbReference>
<dbReference type="AlphaFoldDB" id="A0A1M6N7D3"/>
<evidence type="ECO:0000256" key="1">
    <source>
        <dbReference type="SAM" id="Phobius"/>
    </source>
</evidence>
<feature type="transmembrane region" description="Helical" evidence="1">
    <location>
        <begin position="6"/>
        <end position="26"/>
    </location>
</feature>
<keyword evidence="1" id="KW-1133">Transmembrane helix</keyword>
<keyword evidence="1" id="KW-0472">Membrane</keyword>
<organism evidence="2 3">
    <name type="scientific">Clostridium amylolyticum</name>
    <dbReference type="NCBI Taxonomy" id="1121298"/>
    <lineage>
        <taxon>Bacteria</taxon>
        <taxon>Bacillati</taxon>
        <taxon>Bacillota</taxon>
        <taxon>Clostridia</taxon>
        <taxon>Eubacteriales</taxon>
        <taxon>Clostridiaceae</taxon>
        <taxon>Clostridium</taxon>
    </lineage>
</organism>